<dbReference type="STRING" id="442562.Rumeso_00645"/>
<feature type="compositionally biased region" description="Basic and acidic residues" evidence="1">
    <location>
        <begin position="1"/>
        <end position="13"/>
    </location>
</feature>
<feature type="region of interest" description="Disordered" evidence="1">
    <location>
        <begin position="56"/>
        <end position="81"/>
    </location>
</feature>
<organism evidence="2 3">
    <name type="scientific">Rubellimicrobium mesophilum DSM 19309</name>
    <dbReference type="NCBI Taxonomy" id="442562"/>
    <lineage>
        <taxon>Bacteria</taxon>
        <taxon>Pseudomonadati</taxon>
        <taxon>Pseudomonadota</taxon>
        <taxon>Alphaproteobacteria</taxon>
        <taxon>Rhodobacterales</taxon>
        <taxon>Roseobacteraceae</taxon>
        <taxon>Rubellimicrobium</taxon>
    </lineage>
</organism>
<evidence type="ECO:0000313" key="2">
    <source>
        <dbReference type="EMBL" id="EYD77918.1"/>
    </source>
</evidence>
<dbReference type="AlphaFoldDB" id="A0A017HUS7"/>
<evidence type="ECO:0000256" key="1">
    <source>
        <dbReference type="SAM" id="MobiDB-lite"/>
    </source>
</evidence>
<accession>A0A017HUS7</accession>
<feature type="region of interest" description="Disordered" evidence="1">
    <location>
        <begin position="1"/>
        <end position="44"/>
    </location>
</feature>
<feature type="compositionally biased region" description="Basic and acidic residues" evidence="1">
    <location>
        <begin position="64"/>
        <end position="81"/>
    </location>
</feature>
<dbReference type="Proteomes" id="UP000019666">
    <property type="component" value="Unassembled WGS sequence"/>
</dbReference>
<dbReference type="HOGENOM" id="CLU_2571744_0_0_5"/>
<comment type="caution">
    <text evidence="2">The sequence shown here is derived from an EMBL/GenBank/DDBJ whole genome shotgun (WGS) entry which is preliminary data.</text>
</comment>
<reference evidence="2 3" key="1">
    <citation type="submission" date="2013-02" db="EMBL/GenBank/DDBJ databases">
        <authorList>
            <person name="Fiebig A."/>
            <person name="Goeker M."/>
            <person name="Klenk H.-P.P."/>
        </authorList>
    </citation>
    <scope>NUCLEOTIDE SEQUENCE [LARGE SCALE GENOMIC DNA]</scope>
    <source>
        <strain evidence="2 3">DSM 19309</strain>
    </source>
</reference>
<sequence length="81" mass="8841">MNAARDRGWDGLRQRGRATRAGAAQDPAGLQGTTLEWHGTGSGPWAAHTVRRLRRIGNGPPRLPARDRSRAREGCHLHGRA</sequence>
<keyword evidence="3" id="KW-1185">Reference proteome</keyword>
<gene>
    <name evidence="2" type="ORF">Rumeso_00645</name>
</gene>
<protein>
    <submittedName>
        <fullName evidence="2">Uncharacterized protein</fullName>
    </submittedName>
</protein>
<dbReference type="EMBL" id="AOSK01000021">
    <property type="protein sequence ID" value="EYD77918.1"/>
    <property type="molecule type" value="Genomic_DNA"/>
</dbReference>
<name>A0A017HUS7_9RHOB</name>
<evidence type="ECO:0000313" key="3">
    <source>
        <dbReference type="Proteomes" id="UP000019666"/>
    </source>
</evidence>
<proteinExistence type="predicted"/>